<evidence type="ECO:0000313" key="2">
    <source>
        <dbReference type="EMBL" id="KAF9689501.1"/>
    </source>
</evidence>
<comment type="caution">
    <text evidence="2">The sequence shown here is derived from an EMBL/GenBank/DDBJ whole genome shotgun (WGS) entry which is preliminary data.</text>
</comment>
<organism evidence="2 3">
    <name type="scientific">Salix dunnii</name>
    <dbReference type="NCBI Taxonomy" id="1413687"/>
    <lineage>
        <taxon>Eukaryota</taxon>
        <taxon>Viridiplantae</taxon>
        <taxon>Streptophyta</taxon>
        <taxon>Embryophyta</taxon>
        <taxon>Tracheophyta</taxon>
        <taxon>Spermatophyta</taxon>
        <taxon>Magnoliopsida</taxon>
        <taxon>eudicotyledons</taxon>
        <taxon>Gunneridae</taxon>
        <taxon>Pentapetalae</taxon>
        <taxon>rosids</taxon>
        <taxon>fabids</taxon>
        <taxon>Malpighiales</taxon>
        <taxon>Salicaceae</taxon>
        <taxon>Saliceae</taxon>
        <taxon>Salix</taxon>
    </lineage>
</organism>
<dbReference type="EMBL" id="JADGMS010000001">
    <property type="protein sequence ID" value="KAF9689501.1"/>
    <property type="molecule type" value="Genomic_DNA"/>
</dbReference>
<reference evidence="2 3" key="1">
    <citation type="submission" date="2020-10" db="EMBL/GenBank/DDBJ databases">
        <title>Plant Genome Project.</title>
        <authorList>
            <person name="Zhang R.-G."/>
        </authorList>
    </citation>
    <scope>NUCLEOTIDE SEQUENCE [LARGE SCALE GENOMIC DNA]</scope>
    <source>
        <strain evidence="2">FAFU-HL-1</strain>
        <tissue evidence="2">Leaf</tissue>
    </source>
</reference>
<evidence type="ECO:0000256" key="1">
    <source>
        <dbReference type="SAM" id="MobiDB-lite"/>
    </source>
</evidence>
<proteinExistence type="predicted"/>
<feature type="region of interest" description="Disordered" evidence="1">
    <location>
        <begin position="70"/>
        <end position="115"/>
    </location>
</feature>
<evidence type="ECO:0000313" key="3">
    <source>
        <dbReference type="Proteomes" id="UP000657918"/>
    </source>
</evidence>
<protein>
    <submittedName>
        <fullName evidence="2">Uncharacterized protein</fullName>
    </submittedName>
</protein>
<sequence>MTAVLGSARWSRTDSLTWLSKMISRANGSSLFSVNVTNQCNLLLSLTFMRPPCTLQISCLIKLLLKFGSATAKSHHRKSPTIRRAPESYNSEPSDCGGNRANPDCKSLHKKNHNG</sequence>
<keyword evidence="3" id="KW-1185">Reference proteome</keyword>
<gene>
    <name evidence="2" type="ORF">SADUNF_Sadunf01G0098600</name>
</gene>
<name>A0A835NAR4_9ROSI</name>
<accession>A0A835NAR4</accession>
<dbReference type="Proteomes" id="UP000657918">
    <property type="component" value="Unassembled WGS sequence"/>
</dbReference>
<dbReference type="AlphaFoldDB" id="A0A835NAR4"/>